<sequence>MLKKYIILSLVAVMSLGSLTPALAHDGNDKGNNGKREVAQAKKELKKEIKEERKEMREEVRDEVKDKLEALKKALKFTPRSLSFTAKLVSVSNVTTTPSSTEIVVSVARVFPVRHKQIPTSTINYPEKDKNITLKISDKTTLVRAYGGKMKLSEMAVGDQLHIVAKFNADGSLDVRVLRDNSLHIILHKSGMVESINTSDLSFVLKQSNRVLTVNTDGETKFYMKRTTTTSFADLKVGDKVSVEGIINLNSKTVKARSVTISKRAPVAPTSTPTPTSTPADTTPPTGTISINAGATTTTLVTTTLTLSATDNASGVAQMRFSNDGVNFSAPVQYVTSASWTLASGNGLKTVYVQYRDGAGNWSSAVIADTIELSLAI</sequence>
<gene>
    <name evidence="4" type="ORF">A2563_01150</name>
</gene>
<dbReference type="Pfam" id="PF18914">
    <property type="entry name" value="DUF5666"/>
    <property type="match status" value="1"/>
</dbReference>
<feature type="domain" description="DUF5666" evidence="3">
    <location>
        <begin position="191"/>
        <end position="259"/>
    </location>
</feature>
<dbReference type="AlphaFoldDB" id="A0A1F6PAI4"/>
<dbReference type="STRING" id="1798705.A2563_01150"/>
<comment type="caution">
    <text evidence="4">The sequence shown here is derived from an EMBL/GenBank/DDBJ whole genome shotgun (WGS) entry which is preliminary data.</text>
</comment>
<feature type="compositionally biased region" description="Basic and acidic residues" evidence="1">
    <location>
        <begin position="26"/>
        <end position="44"/>
    </location>
</feature>
<evidence type="ECO:0000256" key="1">
    <source>
        <dbReference type="SAM" id="MobiDB-lite"/>
    </source>
</evidence>
<keyword evidence="2" id="KW-0732">Signal</keyword>
<reference evidence="4 5" key="1">
    <citation type="journal article" date="2016" name="Nat. Commun.">
        <title>Thousands of microbial genomes shed light on interconnected biogeochemical processes in an aquifer system.</title>
        <authorList>
            <person name="Anantharaman K."/>
            <person name="Brown C.T."/>
            <person name="Hug L.A."/>
            <person name="Sharon I."/>
            <person name="Castelle C.J."/>
            <person name="Probst A.J."/>
            <person name="Thomas B.C."/>
            <person name="Singh A."/>
            <person name="Wilkins M.J."/>
            <person name="Karaoz U."/>
            <person name="Brodie E.L."/>
            <person name="Williams K.H."/>
            <person name="Hubbard S.S."/>
            <person name="Banfield J.F."/>
        </authorList>
    </citation>
    <scope>NUCLEOTIDE SEQUENCE [LARGE SCALE GENOMIC DNA]</scope>
</reference>
<evidence type="ECO:0000313" key="4">
    <source>
        <dbReference type="EMBL" id="OGH93195.1"/>
    </source>
</evidence>
<protein>
    <recommendedName>
        <fullName evidence="3">DUF5666 domain-containing protein</fullName>
    </recommendedName>
</protein>
<feature type="signal peptide" evidence="2">
    <location>
        <begin position="1"/>
        <end position="24"/>
    </location>
</feature>
<feature type="region of interest" description="Disordered" evidence="1">
    <location>
        <begin position="264"/>
        <end position="292"/>
    </location>
</feature>
<dbReference type="InterPro" id="IPR043724">
    <property type="entry name" value="DUF5666"/>
</dbReference>
<feature type="region of interest" description="Disordered" evidence="1">
    <location>
        <begin position="23"/>
        <end position="44"/>
    </location>
</feature>
<dbReference type="InterPro" id="IPR013783">
    <property type="entry name" value="Ig-like_fold"/>
</dbReference>
<proteinExistence type="predicted"/>
<feature type="compositionally biased region" description="Low complexity" evidence="1">
    <location>
        <begin position="265"/>
        <end position="288"/>
    </location>
</feature>
<dbReference type="Proteomes" id="UP000176634">
    <property type="component" value="Unassembled WGS sequence"/>
</dbReference>
<evidence type="ECO:0000313" key="5">
    <source>
        <dbReference type="Proteomes" id="UP000176634"/>
    </source>
</evidence>
<dbReference type="Gene3D" id="2.60.40.10">
    <property type="entry name" value="Immunoglobulins"/>
    <property type="match status" value="1"/>
</dbReference>
<evidence type="ECO:0000256" key="2">
    <source>
        <dbReference type="SAM" id="SignalP"/>
    </source>
</evidence>
<name>A0A1F6PAI4_9BACT</name>
<organism evidence="4 5">
    <name type="scientific">Candidatus Magasanikbacteria bacterium RIFOXYD1_FULL_40_23</name>
    <dbReference type="NCBI Taxonomy" id="1798705"/>
    <lineage>
        <taxon>Bacteria</taxon>
        <taxon>Candidatus Magasanikiibacteriota</taxon>
    </lineage>
</organism>
<accession>A0A1F6PAI4</accession>
<feature type="chain" id="PRO_5009525962" description="DUF5666 domain-containing protein" evidence="2">
    <location>
        <begin position="25"/>
        <end position="377"/>
    </location>
</feature>
<evidence type="ECO:0000259" key="3">
    <source>
        <dbReference type="Pfam" id="PF18914"/>
    </source>
</evidence>
<dbReference type="EMBL" id="MFRA01000001">
    <property type="protein sequence ID" value="OGH93195.1"/>
    <property type="molecule type" value="Genomic_DNA"/>
</dbReference>